<organism evidence="3 4">
    <name type="scientific">Momordica charantia</name>
    <name type="common">Bitter gourd</name>
    <name type="synonym">Balsam pear</name>
    <dbReference type="NCBI Taxonomy" id="3673"/>
    <lineage>
        <taxon>Eukaryota</taxon>
        <taxon>Viridiplantae</taxon>
        <taxon>Streptophyta</taxon>
        <taxon>Embryophyta</taxon>
        <taxon>Tracheophyta</taxon>
        <taxon>Spermatophyta</taxon>
        <taxon>Magnoliopsida</taxon>
        <taxon>eudicotyledons</taxon>
        <taxon>Gunneridae</taxon>
        <taxon>Pentapetalae</taxon>
        <taxon>rosids</taxon>
        <taxon>fabids</taxon>
        <taxon>Cucurbitales</taxon>
        <taxon>Cucurbitaceae</taxon>
        <taxon>Momordiceae</taxon>
        <taxon>Momordica</taxon>
    </lineage>
</organism>
<evidence type="ECO:0000313" key="4">
    <source>
        <dbReference type="RefSeq" id="XP_022133644.1"/>
    </source>
</evidence>
<dbReference type="GeneID" id="111006182"/>
<accession>A0A6J1BWL1</accession>
<protein>
    <submittedName>
        <fullName evidence="4">Phenolic glucoside malonyltransferase 1-like</fullName>
    </submittedName>
</protein>
<proteinExistence type="predicted"/>
<dbReference type="OrthoDB" id="667639at2759"/>
<dbReference type="InterPro" id="IPR051504">
    <property type="entry name" value="Plant_metabolite_acyltrans"/>
</dbReference>
<keyword evidence="1" id="KW-0808">Transferase</keyword>
<gene>
    <name evidence="4" type="primary">LOC111006182</name>
</gene>
<dbReference type="Pfam" id="PF02458">
    <property type="entry name" value="Transferase"/>
    <property type="match status" value="1"/>
</dbReference>
<dbReference type="Proteomes" id="UP000504603">
    <property type="component" value="Unplaced"/>
</dbReference>
<reference evidence="4" key="1">
    <citation type="submission" date="2025-08" db="UniProtKB">
        <authorList>
            <consortium name="RefSeq"/>
        </authorList>
    </citation>
    <scope>IDENTIFICATION</scope>
    <source>
        <strain evidence="4">OHB3-1</strain>
    </source>
</reference>
<dbReference type="Gene3D" id="3.30.559.10">
    <property type="entry name" value="Chloramphenicol acetyltransferase-like domain"/>
    <property type="match status" value="2"/>
</dbReference>
<dbReference type="InterPro" id="IPR023213">
    <property type="entry name" value="CAT-like_dom_sf"/>
</dbReference>
<evidence type="ECO:0000256" key="1">
    <source>
        <dbReference type="ARBA" id="ARBA00022679"/>
    </source>
</evidence>
<dbReference type="KEGG" id="mcha:111006182"/>
<evidence type="ECO:0000256" key="2">
    <source>
        <dbReference type="ARBA" id="ARBA00023315"/>
    </source>
</evidence>
<name>A0A6J1BWL1_MOMCH</name>
<sequence length="459" mass="51378">MEKENAVKIVEVCKISPSSHSSSKFSLPLAAFDWLFINFPPLDRVIYYSISHNYSDSFFHSIIIPKLKHSLSLTLSHFLPLAGNLLWPADSPLPFILYSPNDAVSFTVAETDSDFHRVSGNHPRQIKDSYPFVPMIQPPNSSATAVPLMAVQVTHFPNHGFCIGLSTHHVLLDDKSFSLFFKSWAHINRCQLESLSPNYNLPSEFTPSFERPTNVLRNPLDFVPKKRSLKFSQLLLMSPSNWILGTFELTPTHIEKLKKRVLEEIEDDQKGGSEEELHLSTFVVAYAYALICLIKAKQGECKEVVHLSLAADVRGLLDPPISSNYFGNCVTHRGMLVEAREFREEGFANIVKKISHLILEVKGGSSAIEAHKPPDVDEQQHSFLSEIEACTVVASPKFKYYQNDFGWGNPNKCEIVSLGSNNIALTDTRDGDGGIEVSLLLPNPHQMDIFVSLIAQCLN</sequence>
<dbReference type="RefSeq" id="XP_022133644.1">
    <property type="nucleotide sequence ID" value="XM_022277952.1"/>
</dbReference>
<dbReference type="GO" id="GO:0016747">
    <property type="term" value="F:acyltransferase activity, transferring groups other than amino-acyl groups"/>
    <property type="evidence" value="ECO:0007669"/>
    <property type="project" value="UniProtKB-ARBA"/>
</dbReference>
<keyword evidence="3" id="KW-1185">Reference proteome</keyword>
<keyword evidence="2" id="KW-0012">Acyltransferase</keyword>
<dbReference type="AlphaFoldDB" id="A0A6J1BWL1"/>
<dbReference type="PANTHER" id="PTHR31625">
    <property type="match status" value="1"/>
</dbReference>
<evidence type="ECO:0000313" key="3">
    <source>
        <dbReference type="Proteomes" id="UP000504603"/>
    </source>
</evidence>